<dbReference type="AlphaFoldDB" id="A0A0L0S8G4"/>
<dbReference type="VEuPathDB" id="FungiDB:AMAG_04329"/>
<feature type="region of interest" description="Disordered" evidence="1">
    <location>
        <begin position="1"/>
        <end position="87"/>
    </location>
</feature>
<evidence type="ECO:0000313" key="3">
    <source>
        <dbReference type="Proteomes" id="UP000054350"/>
    </source>
</evidence>
<reference evidence="2 3" key="1">
    <citation type="submission" date="2009-11" db="EMBL/GenBank/DDBJ databases">
        <title>Annotation of Allomyces macrogynus ATCC 38327.</title>
        <authorList>
            <consortium name="The Broad Institute Genome Sequencing Platform"/>
            <person name="Russ C."/>
            <person name="Cuomo C."/>
            <person name="Burger G."/>
            <person name="Gray M.W."/>
            <person name="Holland P.W.H."/>
            <person name="King N."/>
            <person name="Lang F.B.F."/>
            <person name="Roger A.J."/>
            <person name="Ruiz-Trillo I."/>
            <person name="Young S.K."/>
            <person name="Zeng Q."/>
            <person name="Gargeya S."/>
            <person name="Fitzgerald M."/>
            <person name="Haas B."/>
            <person name="Abouelleil A."/>
            <person name="Alvarado L."/>
            <person name="Arachchi H.M."/>
            <person name="Berlin A."/>
            <person name="Chapman S.B."/>
            <person name="Gearin G."/>
            <person name="Goldberg J."/>
            <person name="Griggs A."/>
            <person name="Gujja S."/>
            <person name="Hansen M."/>
            <person name="Heiman D."/>
            <person name="Howarth C."/>
            <person name="Larimer J."/>
            <person name="Lui A."/>
            <person name="MacDonald P.J.P."/>
            <person name="McCowen C."/>
            <person name="Montmayeur A."/>
            <person name="Murphy C."/>
            <person name="Neiman D."/>
            <person name="Pearson M."/>
            <person name="Priest M."/>
            <person name="Roberts A."/>
            <person name="Saif S."/>
            <person name="Shea T."/>
            <person name="Sisk P."/>
            <person name="Stolte C."/>
            <person name="Sykes S."/>
            <person name="Wortman J."/>
            <person name="Nusbaum C."/>
            <person name="Birren B."/>
        </authorList>
    </citation>
    <scope>NUCLEOTIDE SEQUENCE [LARGE SCALE GENOMIC DNA]</scope>
    <source>
        <strain evidence="2 3">ATCC 38327</strain>
    </source>
</reference>
<dbReference type="Proteomes" id="UP000054350">
    <property type="component" value="Unassembled WGS sequence"/>
</dbReference>
<name>A0A0L0S8G4_ALLM3</name>
<reference evidence="3" key="2">
    <citation type="submission" date="2009-11" db="EMBL/GenBank/DDBJ databases">
        <title>The Genome Sequence of Allomyces macrogynus strain ATCC 38327.</title>
        <authorList>
            <consortium name="The Broad Institute Genome Sequencing Platform"/>
            <person name="Russ C."/>
            <person name="Cuomo C."/>
            <person name="Shea T."/>
            <person name="Young S.K."/>
            <person name="Zeng Q."/>
            <person name="Koehrsen M."/>
            <person name="Haas B."/>
            <person name="Borodovsky M."/>
            <person name="Guigo R."/>
            <person name="Alvarado L."/>
            <person name="Berlin A."/>
            <person name="Borenstein D."/>
            <person name="Chen Z."/>
            <person name="Engels R."/>
            <person name="Freedman E."/>
            <person name="Gellesch M."/>
            <person name="Goldberg J."/>
            <person name="Griggs A."/>
            <person name="Gujja S."/>
            <person name="Heiman D."/>
            <person name="Hepburn T."/>
            <person name="Howarth C."/>
            <person name="Jen D."/>
            <person name="Larson L."/>
            <person name="Lewis B."/>
            <person name="Mehta T."/>
            <person name="Park D."/>
            <person name="Pearson M."/>
            <person name="Roberts A."/>
            <person name="Saif S."/>
            <person name="Shenoy N."/>
            <person name="Sisk P."/>
            <person name="Stolte C."/>
            <person name="Sykes S."/>
            <person name="Walk T."/>
            <person name="White J."/>
            <person name="Yandava C."/>
            <person name="Burger G."/>
            <person name="Gray M.W."/>
            <person name="Holland P.W.H."/>
            <person name="King N."/>
            <person name="Lang F.B.F."/>
            <person name="Roger A.J."/>
            <person name="Ruiz-Trillo I."/>
            <person name="Lander E."/>
            <person name="Nusbaum C."/>
        </authorList>
    </citation>
    <scope>NUCLEOTIDE SEQUENCE [LARGE SCALE GENOMIC DNA]</scope>
    <source>
        <strain evidence="3">ATCC 38327</strain>
    </source>
</reference>
<evidence type="ECO:0000256" key="1">
    <source>
        <dbReference type="SAM" id="MobiDB-lite"/>
    </source>
</evidence>
<feature type="compositionally biased region" description="Basic residues" evidence="1">
    <location>
        <begin position="14"/>
        <end position="24"/>
    </location>
</feature>
<gene>
    <name evidence="2" type="ORF">AMAG_04329</name>
</gene>
<protein>
    <submittedName>
        <fullName evidence="2">Uncharacterized protein</fullName>
    </submittedName>
</protein>
<dbReference type="EMBL" id="GG745333">
    <property type="protein sequence ID" value="KNE58777.1"/>
    <property type="molecule type" value="Genomic_DNA"/>
</dbReference>
<keyword evidence="3" id="KW-1185">Reference proteome</keyword>
<sequence>MPPTAMTLAMHPADHHHHHHHQHPFSHDAKMAPTKPVPAERPRGRSRTRRTTIATGASTPAARDPWQILLAAAQDDDSDDESDDGPPRLPAAFLALLSAKAAARRPRIDLTYAVTVAVAPSCDGCAPPLPVRPMHDVNTTRVFDGKIEGDGEKRGDE</sequence>
<accession>A0A0L0S8G4</accession>
<evidence type="ECO:0000313" key="2">
    <source>
        <dbReference type="EMBL" id="KNE58777.1"/>
    </source>
</evidence>
<organism evidence="2 3">
    <name type="scientific">Allomyces macrogynus (strain ATCC 38327)</name>
    <name type="common">Allomyces javanicus var. macrogynus</name>
    <dbReference type="NCBI Taxonomy" id="578462"/>
    <lineage>
        <taxon>Eukaryota</taxon>
        <taxon>Fungi</taxon>
        <taxon>Fungi incertae sedis</taxon>
        <taxon>Blastocladiomycota</taxon>
        <taxon>Blastocladiomycetes</taxon>
        <taxon>Blastocladiales</taxon>
        <taxon>Blastocladiaceae</taxon>
        <taxon>Allomyces</taxon>
    </lineage>
</organism>
<dbReference type="OrthoDB" id="10510104at2759"/>
<proteinExistence type="predicted"/>
<feature type="compositionally biased region" description="Acidic residues" evidence="1">
    <location>
        <begin position="74"/>
        <end position="84"/>
    </location>
</feature>